<proteinExistence type="predicted"/>
<comment type="caution">
    <text evidence="2">The sequence shown here is derived from an EMBL/GenBank/DDBJ whole genome shotgun (WGS) entry which is preliminary data.</text>
</comment>
<dbReference type="AlphaFoldDB" id="A0A267MG23"/>
<gene>
    <name evidence="2" type="ORF">CCE28_14585</name>
</gene>
<accession>A0A267MG23</accession>
<evidence type="ECO:0000313" key="2">
    <source>
        <dbReference type="EMBL" id="PAB58529.1"/>
    </source>
</evidence>
<dbReference type="InterPro" id="IPR052926">
    <property type="entry name" value="Metallo-beta-lactamase_dom"/>
</dbReference>
<name>A0A267MG23_9FIRM</name>
<reference evidence="2 3" key="1">
    <citation type="submission" date="2017-06" db="EMBL/GenBank/DDBJ databases">
        <title>Draft genome sequence of anaerobic fermentative bacterium Anaeromicrobium sediminis DY2726D isolated from West Pacific Ocean sediments.</title>
        <authorList>
            <person name="Zeng X."/>
        </authorList>
    </citation>
    <scope>NUCLEOTIDE SEQUENCE [LARGE SCALE GENOMIC DNA]</scope>
    <source>
        <strain evidence="2 3">DY2726D</strain>
    </source>
</reference>
<dbReference type="SMART" id="SM00849">
    <property type="entry name" value="Lactamase_B"/>
    <property type="match status" value="1"/>
</dbReference>
<dbReference type="PANTHER" id="PTHR13754">
    <property type="entry name" value="METALLO-BETA-LACTAMASE SUPERFAMILY PROTEIN"/>
    <property type="match status" value="1"/>
</dbReference>
<keyword evidence="2" id="KW-0378">Hydrolase</keyword>
<dbReference type="EMBL" id="NIBG01000014">
    <property type="protein sequence ID" value="PAB58529.1"/>
    <property type="molecule type" value="Genomic_DNA"/>
</dbReference>
<feature type="domain" description="Metallo-beta-lactamase" evidence="1">
    <location>
        <begin position="21"/>
        <end position="230"/>
    </location>
</feature>
<dbReference type="InterPro" id="IPR041712">
    <property type="entry name" value="DHPS-like_MBL-fold"/>
</dbReference>
<dbReference type="Proteomes" id="UP000216024">
    <property type="component" value="Unassembled WGS sequence"/>
</dbReference>
<dbReference type="GO" id="GO:0016740">
    <property type="term" value="F:transferase activity"/>
    <property type="evidence" value="ECO:0007669"/>
    <property type="project" value="TreeGrafter"/>
</dbReference>
<dbReference type="CDD" id="cd07713">
    <property type="entry name" value="DHPS-like_MBL-fold"/>
    <property type="match status" value="1"/>
</dbReference>
<dbReference type="GO" id="GO:0016787">
    <property type="term" value="F:hydrolase activity"/>
    <property type="evidence" value="ECO:0007669"/>
    <property type="project" value="UniProtKB-KW"/>
</dbReference>
<dbReference type="Gene3D" id="3.60.15.10">
    <property type="entry name" value="Ribonuclease Z/Hydroxyacylglutathione hydrolase-like"/>
    <property type="match status" value="1"/>
</dbReference>
<evidence type="ECO:0000259" key="1">
    <source>
        <dbReference type="SMART" id="SM00849"/>
    </source>
</evidence>
<protein>
    <submittedName>
        <fullName evidence="2">Hydrolase</fullName>
    </submittedName>
</protein>
<dbReference type="InterPro" id="IPR001279">
    <property type="entry name" value="Metallo-B-lactamas"/>
</dbReference>
<dbReference type="RefSeq" id="WP_095134471.1">
    <property type="nucleotide sequence ID" value="NZ_NIBG01000014.1"/>
</dbReference>
<dbReference type="SUPFAM" id="SSF56281">
    <property type="entry name" value="Metallo-hydrolase/oxidoreductase"/>
    <property type="match status" value="1"/>
</dbReference>
<dbReference type="OrthoDB" id="9803916at2"/>
<dbReference type="InterPro" id="IPR036866">
    <property type="entry name" value="RibonucZ/Hydroxyglut_hydro"/>
</dbReference>
<dbReference type="Pfam" id="PF00753">
    <property type="entry name" value="Lactamase_B"/>
    <property type="match status" value="1"/>
</dbReference>
<organism evidence="2 3">
    <name type="scientific">Anaeromicrobium sediminis</name>
    <dbReference type="NCBI Taxonomy" id="1478221"/>
    <lineage>
        <taxon>Bacteria</taxon>
        <taxon>Bacillati</taxon>
        <taxon>Bacillota</taxon>
        <taxon>Clostridia</taxon>
        <taxon>Peptostreptococcales</taxon>
        <taxon>Thermotaleaceae</taxon>
        <taxon>Anaeromicrobium</taxon>
    </lineage>
</organism>
<keyword evidence="3" id="KW-1185">Reference proteome</keyword>
<sequence length="286" mass="32587">MKITTLIENTLKKDSNLINEHGLSILIEVDNKKILFDTGASASFINNAKDLNIKLNDIDHILLSHGHYDHCGGLKSLLDEYNPDCTLNVHKDFFKVCDKNYLNDENNVFSNDTSEKYRYVGIDFDENYINKKSTKTFLIDEDIYKLSDSVYVFSNFEKSINYEKTNENMKIKIGEEYVTDKFSEEIALGIDTPKGLLIIVGCSHVGILNTLTTIEKRTGKKIYGVIGGTHLVEAHEDRILKTIDYIKEKNVDLIGFSHCTGEKGVEMFKNEFHDFFINSTGTIIEI</sequence>
<dbReference type="PANTHER" id="PTHR13754:SF13">
    <property type="entry name" value="METALLO-BETA-LACTAMASE SUPERFAMILY PROTEIN (AFU_ORTHOLOGUE AFUA_3G07630)"/>
    <property type="match status" value="1"/>
</dbReference>
<evidence type="ECO:0000313" key="3">
    <source>
        <dbReference type="Proteomes" id="UP000216024"/>
    </source>
</evidence>